<evidence type="ECO:0000256" key="4">
    <source>
        <dbReference type="ARBA" id="ARBA00023125"/>
    </source>
</evidence>
<dbReference type="InterPro" id="IPR026516">
    <property type="entry name" value="THAP1/10"/>
</dbReference>
<name>A0A8T0EHI0_ARGBR</name>
<gene>
    <name evidence="8" type="ORF">HNY73_015924</name>
</gene>
<dbReference type="SMART" id="SM00980">
    <property type="entry name" value="THAP"/>
    <property type="match status" value="1"/>
</dbReference>
<evidence type="ECO:0000313" key="8">
    <source>
        <dbReference type="EMBL" id="KAF8773250.1"/>
    </source>
</evidence>
<dbReference type="InterPro" id="IPR006612">
    <property type="entry name" value="THAP_Znf"/>
</dbReference>
<dbReference type="GO" id="GO:0008270">
    <property type="term" value="F:zinc ion binding"/>
    <property type="evidence" value="ECO:0007669"/>
    <property type="project" value="UniProtKB-KW"/>
</dbReference>
<sequence length="311" mass="35181">MKTCAVRSCGNDSNKRRDLCFFNIPKDPVRREEWLEVLGINPRKNINNLTVCEIHFKEKDFKSGKKKVLKSHVIPVLNLGQIDPVDSDEYFIHYDIGNDPEIFEFQDEMSTTNNQVVVKKEPVEEKPDQEPAPDLEQETGRRPSRRAAIVAAKKIFNTVRNLSITDNPADHSVNLSPSPKPVSVPHPYSRSKPKKNTPPPPPPEPSADINVDLEMECYEELLSPVQNEFLYDAQVQYNINMKNFRELVADNVKIIQTDANGVPIFVTSSLNRNQKRGNVAVNSKSARNKPVNTNSAMVVPMRLIQAPIMIT</sequence>
<reference evidence="8" key="2">
    <citation type="submission" date="2020-06" db="EMBL/GenBank/DDBJ databases">
        <authorList>
            <person name="Sheffer M."/>
        </authorList>
    </citation>
    <scope>NUCLEOTIDE SEQUENCE</scope>
</reference>
<dbReference type="InterPro" id="IPR038441">
    <property type="entry name" value="THAP_Znf_sf"/>
</dbReference>
<feature type="compositionally biased region" description="Pro residues" evidence="6">
    <location>
        <begin position="196"/>
        <end position="205"/>
    </location>
</feature>
<organism evidence="8 9">
    <name type="scientific">Argiope bruennichi</name>
    <name type="common">Wasp spider</name>
    <name type="synonym">Aranea bruennichi</name>
    <dbReference type="NCBI Taxonomy" id="94029"/>
    <lineage>
        <taxon>Eukaryota</taxon>
        <taxon>Metazoa</taxon>
        <taxon>Ecdysozoa</taxon>
        <taxon>Arthropoda</taxon>
        <taxon>Chelicerata</taxon>
        <taxon>Arachnida</taxon>
        <taxon>Araneae</taxon>
        <taxon>Araneomorphae</taxon>
        <taxon>Entelegynae</taxon>
        <taxon>Araneoidea</taxon>
        <taxon>Araneidae</taxon>
        <taxon>Argiope</taxon>
    </lineage>
</organism>
<dbReference type="PANTHER" id="PTHR46600">
    <property type="entry name" value="THAP DOMAIN-CONTAINING"/>
    <property type="match status" value="1"/>
</dbReference>
<keyword evidence="4 5" id="KW-0238">DNA-binding</keyword>
<evidence type="ECO:0000256" key="6">
    <source>
        <dbReference type="SAM" id="MobiDB-lite"/>
    </source>
</evidence>
<dbReference type="GO" id="GO:0043565">
    <property type="term" value="F:sequence-specific DNA binding"/>
    <property type="evidence" value="ECO:0007669"/>
    <property type="project" value="InterPro"/>
</dbReference>
<feature type="region of interest" description="Disordered" evidence="6">
    <location>
        <begin position="119"/>
        <end position="146"/>
    </location>
</feature>
<evidence type="ECO:0000256" key="5">
    <source>
        <dbReference type="PROSITE-ProRule" id="PRU00309"/>
    </source>
</evidence>
<keyword evidence="1" id="KW-0479">Metal-binding</keyword>
<dbReference type="Proteomes" id="UP000807504">
    <property type="component" value="Unassembled WGS sequence"/>
</dbReference>
<proteinExistence type="predicted"/>
<evidence type="ECO:0000313" key="9">
    <source>
        <dbReference type="Proteomes" id="UP000807504"/>
    </source>
</evidence>
<feature type="compositionally biased region" description="Basic and acidic residues" evidence="6">
    <location>
        <begin position="119"/>
        <end position="129"/>
    </location>
</feature>
<comment type="caution">
    <text evidence="8">The sequence shown here is derived from an EMBL/GenBank/DDBJ whole genome shotgun (WGS) entry which is preliminary data.</text>
</comment>
<dbReference type="PANTHER" id="PTHR46600:SF11">
    <property type="entry name" value="THAP DOMAIN-CONTAINING PROTEIN 10"/>
    <property type="match status" value="1"/>
</dbReference>
<dbReference type="Pfam" id="PF05485">
    <property type="entry name" value="THAP"/>
    <property type="match status" value="1"/>
</dbReference>
<keyword evidence="3" id="KW-0862">Zinc</keyword>
<dbReference type="EMBL" id="JABXBU010002227">
    <property type="protein sequence ID" value="KAF8773250.1"/>
    <property type="molecule type" value="Genomic_DNA"/>
</dbReference>
<evidence type="ECO:0000259" key="7">
    <source>
        <dbReference type="PROSITE" id="PS50950"/>
    </source>
</evidence>
<dbReference type="AlphaFoldDB" id="A0A8T0EHI0"/>
<feature type="domain" description="THAP-type" evidence="7">
    <location>
        <begin position="1"/>
        <end position="78"/>
    </location>
</feature>
<reference evidence="8" key="1">
    <citation type="journal article" date="2020" name="bioRxiv">
        <title>Chromosome-level reference genome of the European wasp spider Argiope bruennichi: a resource for studies on range expansion and evolutionary adaptation.</title>
        <authorList>
            <person name="Sheffer M.M."/>
            <person name="Hoppe A."/>
            <person name="Krehenwinkel H."/>
            <person name="Uhl G."/>
            <person name="Kuss A.W."/>
            <person name="Jensen L."/>
            <person name="Jensen C."/>
            <person name="Gillespie R.G."/>
            <person name="Hoff K.J."/>
            <person name="Prost S."/>
        </authorList>
    </citation>
    <scope>NUCLEOTIDE SEQUENCE</scope>
</reference>
<feature type="region of interest" description="Disordered" evidence="6">
    <location>
        <begin position="166"/>
        <end position="208"/>
    </location>
</feature>
<dbReference type="SMART" id="SM00692">
    <property type="entry name" value="DM3"/>
    <property type="match status" value="1"/>
</dbReference>
<dbReference type="Gene3D" id="6.20.210.20">
    <property type="entry name" value="THAP domain"/>
    <property type="match status" value="1"/>
</dbReference>
<evidence type="ECO:0000256" key="1">
    <source>
        <dbReference type="ARBA" id="ARBA00022723"/>
    </source>
</evidence>
<accession>A0A8T0EHI0</accession>
<evidence type="ECO:0000256" key="2">
    <source>
        <dbReference type="ARBA" id="ARBA00022771"/>
    </source>
</evidence>
<protein>
    <recommendedName>
        <fullName evidence="7">THAP-type domain-containing protein</fullName>
    </recommendedName>
</protein>
<dbReference type="SUPFAM" id="SSF57716">
    <property type="entry name" value="Glucocorticoid receptor-like (DNA-binding domain)"/>
    <property type="match status" value="1"/>
</dbReference>
<keyword evidence="2 5" id="KW-0863">Zinc-finger</keyword>
<evidence type="ECO:0000256" key="3">
    <source>
        <dbReference type="ARBA" id="ARBA00022833"/>
    </source>
</evidence>
<keyword evidence="9" id="KW-1185">Reference proteome</keyword>
<dbReference type="PROSITE" id="PS50950">
    <property type="entry name" value="ZF_THAP"/>
    <property type="match status" value="1"/>
</dbReference>